<dbReference type="GO" id="GO:0006357">
    <property type="term" value="P:regulation of transcription by RNA polymerase II"/>
    <property type="evidence" value="ECO:0007669"/>
    <property type="project" value="TreeGrafter"/>
</dbReference>
<dbReference type="PANTHER" id="PTHR24404:SF111">
    <property type="entry name" value="GASTRULA ZINC FINGER PROTEIN XLCGF49.1-LIKE-RELATED"/>
    <property type="match status" value="1"/>
</dbReference>
<evidence type="ECO:0000256" key="5">
    <source>
        <dbReference type="ARBA" id="ARBA00022771"/>
    </source>
</evidence>
<evidence type="ECO:0000256" key="10">
    <source>
        <dbReference type="ARBA" id="ARBA00023242"/>
    </source>
</evidence>
<dbReference type="GO" id="GO:0000978">
    <property type="term" value="F:RNA polymerase II cis-regulatory region sequence-specific DNA binding"/>
    <property type="evidence" value="ECO:0007669"/>
    <property type="project" value="TreeGrafter"/>
</dbReference>
<keyword evidence="3" id="KW-0479">Metal-binding</keyword>
<evidence type="ECO:0000256" key="3">
    <source>
        <dbReference type="ARBA" id="ARBA00022723"/>
    </source>
</evidence>
<dbReference type="InterPro" id="IPR013087">
    <property type="entry name" value="Znf_C2H2_type"/>
</dbReference>
<feature type="domain" description="C2H2-type" evidence="13">
    <location>
        <begin position="390"/>
        <end position="417"/>
    </location>
</feature>
<dbReference type="Pfam" id="PF00096">
    <property type="entry name" value="zf-C2H2"/>
    <property type="match status" value="2"/>
</dbReference>
<dbReference type="PANTHER" id="PTHR24404">
    <property type="entry name" value="ZINC FINGER PROTEIN"/>
    <property type="match status" value="1"/>
</dbReference>
<feature type="domain" description="C2H2-type" evidence="13">
    <location>
        <begin position="446"/>
        <end position="473"/>
    </location>
</feature>
<name>A0AAV7IIE1_COTGL</name>
<protein>
    <recommendedName>
        <fullName evidence="13">C2H2-type domain-containing protein</fullName>
    </recommendedName>
</protein>
<evidence type="ECO:0000313" key="14">
    <source>
        <dbReference type="EMBL" id="KAH0561306.1"/>
    </source>
</evidence>
<feature type="domain" description="C2H2-type" evidence="13">
    <location>
        <begin position="362"/>
        <end position="389"/>
    </location>
</feature>
<accession>A0AAV7IIE1</accession>
<dbReference type="PROSITE" id="PS50157">
    <property type="entry name" value="ZINC_FINGER_C2H2_2"/>
    <property type="match status" value="5"/>
</dbReference>
<gene>
    <name evidence="14" type="ORF">KQX54_016147</name>
</gene>
<evidence type="ECO:0000256" key="9">
    <source>
        <dbReference type="ARBA" id="ARBA00023163"/>
    </source>
</evidence>
<evidence type="ECO:0000313" key="15">
    <source>
        <dbReference type="Proteomes" id="UP000826195"/>
    </source>
</evidence>
<keyword evidence="8" id="KW-0238">DNA-binding</keyword>
<organism evidence="14 15">
    <name type="scientific">Cotesia glomerata</name>
    <name type="common">Lepidopteran parasitic wasp</name>
    <name type="synonym">Apanteles glomeratus</name>
    <dbReference type="NCBI Taxonomy" id="32391"/>
    <lineage>
        <taxon>Eukaryota</taxon>
        <taxon>Metazoa</taxon>
        <taxon>Ecdysozoa</taxon>
        <taxon>Arthropoda</taxon>
        <taxon>Hexapoda</taxon>
        <taxon>Insecta</taxon>
        <taxon>Pterygota</taxon>
        <taxon>Neoptera</taxon>
        <taxon>Endopterygota</taxon>
        <taxon>Hymenoptera</taxon>
        <taxon>Apocrita</taxon>
        <taxon>Ichneumonoidea</taxon>
        <taxon>Braconidae</taxon>
        <taxon>Microgastrinae</taxon>
        <taxon>Cotesia</taxon>
    </lineage>
</organism>
<dbReference type="AlphaFoldDB" id="A0AAV7IIE1"/>
<proteinExistence type="inferred from homology"/>
<evidence type="ECO:0000259" key="13">
    <source>
        <dbReference type="PROSITE" id="PS50157"/>
    </source>
</evidence>
<evidence type="ECO:0000256" key="4">
    <source>
        <dbReference type="ARBA" id="ARBA00022737"/>
    </source>
</evidence>
<evidence type="ECO:0000256" key="8">
    <source>
        <dbReference type="ARBA" id="ARBA00023125"/>
    </source>
</evidence>
<feature type="compositionally biased region" description="Acidic residues" evidence="12">
    <location>
        <begin position="174"/>
        <end position="197"/>
    </location>
</feature>
<keyword evidence="9" id="KW-0804">Transcription</keyword>
<keyword evidence="10" id="KW-0539">Nucleus</keyword>
<comment type="subcellular location">
    <subcellularLocation>
        <location evidence="1">Nucleus</location>
    </subcellularLocation>
</comment>
<dbReference type="GO" id="GO:0008270">
    <property type="term" value="F:zinc ion binding"/>
    <property type="evidence" value="ECO:0007669"/>
    <property type="project" value="UniProtKB-KW"/>
</dbReference>
<feature type="domain" description="C2H2-type" evidence="13">
    <location>
        <begin position="334"/>
        <end position="361"/>
    </location>
</feature>
<dbReference type="GO" id="GO:0003700">
    <property type="term" value="F:DNA-binding transcription factor activity"/>
    <property type="evidence" value="ECO:0007669"/>
    <property type="project" value="TreeGrafter"/>
</dbReference>
<feature type="domain" description="C2H2-type" evidence="13">
    <location>
        <begin position="524"/>
        <end position="546"/>
    </location>
</feature>
<keyword evidence="4" id="KW-0677">Repeat</keyword>
<dbReference type="SMART" id="SM00355">
    <property type="entry name" value="ZnF_C2H2"/>
    <property type="match status" value="8"/>
</dbReference>
<dbReference type="EMBL" id="JAHXZJ010000374">
    <property type="protein sequence ID" value="KAH0561306.1"/>
    <property type="molecule type" value="Genomic_DNA"/>
</dbReference>
<dbReference type="Proteomes" id="UP000826195">
    <property type="component" value="Unassembled WGS sequence"/>
</dbReference>
<keyword evidence="6" id="KW-0862">Zinc</keyword>
<sequence>MVNFKANILSNIPKRYLPIVLLKKLQISTINNPTFLCSPVTKSKLQKSLAKNVYRVEIKDQNNNQGQLDEYNLDKEDIIPTCFNSETEFRRHDIEVLSTHDHDLKIISENCQENDNCENFSGQVLESDHYCPAKTRQVEVEVYSPGFSSEKQELFSDEQIFEKVPQITSFSNVENDELQTEESEVDVEGLSESDEESSSSIRTENFNKSLYENELKVLDLTSDSSMSNDESSAKYQPPEIANTINEHNDHGNTIDEDNDRGNTIDEHNDRVNTINEHNDRDYISKFLKDHNQVKNQVISKYKRKKQLKKCPECDFVTMWNLRRHMVRHSSDRPYKCSDCNYSSKTKCTLKIHIRSHSDEKNFKCSVCPYRSQFLPNLQRHIRIHTGFRPYKCSQCFFASAYLENLKRHSFTHTGIRPFKCSVCSFGSITYHGLRVHSKTHNTVKSFKCTQCLYATTTKDNLMRHSRRHLRTKSYKCSHCLFATKTLRIFKQHLRTHEEKDSTDTNTNKSEIQLKSLNNTTKQCYSCYDCKMSFKRKTSLEKHWKLHHYSQIQKDNNYHCSL</sequence>
<evidence type="ECO:0000256" key="11">
    <source>
        <dbReference type="PROSITE-ProRule" id="PRU00042"/>
    </source>
</evidence>
<dbReference type="SUPFAM" id="SSF57667">
    <property type="entry name" value="beta-beta-alpha zinc fingers"/>
    <property type="match status" value="4"/>
</dbReference>
<evidence type="ECO:0000256" key="7">
    <source>
        <dbReference type="ARBA" id="ARBA00023015"/>
    </source>
</evidence>
<dbReference type="GO" id="GO:0005634">
    <property type="term" value="C:nucleus"/>
    <property type="evidence" value="ECO:0007669"/>
    <property type="project" value="UniProtKB-SubCell"/>
</dbReference>
<comment type="caution">
    <text evidence="14">The sequence shown here is derived from an EMBL/GenBank/DDBJ whole genome shotgun (WGS) entry which is preliminary data.</text>
</comment>
<keyword evidence="7" id="KW-0805">Transcription regulation</keyword>
<dbReference type="Gene3D" id="3.30.160.60">
    <property type="entry name" value="Classic Zinc Finger"/>
    <property type="match status" value="5"/>
</dbReference>
<keyword evidence="5 11" id="KW-0863">Zinc-finger</keyword>
<evidence type="ECO:0000256" key="12">
    <source>
        <dbReference type="SAM" id="MobiDB-lite"/>
    </source>
</evidence>
<dbReference type="InterPro" id="IPR036236">
    <property type="entry name" value="Znf_C2H2_sf"/>
</dbReference>
<reference evidence="14 15" key="1">
    <citation type="journal article" date="2021" name="J. Hered.">
        <title>A chromosome-level genome assembly of the parasitoid wasp, Cotesia glomerata (Hymenoptera: Braconidae).</title>
        <authorList>
            <person name="Pinto B.J."/>
            <person name="Weis J.J."/>
            <person name="Gamble T."/>
            <person name="Ode P.J."/>
            <person name="Paul R."/>
            <person name="Zaspel J.M."/>
        </authorList>
    </citation>
    <scope>NUCLEOTIDE SEQUENCE [LARGE SCALE GENOMIC DNA]</scope>
    <source>
        <strain evidence="14">CgM1</strain>
    </source>
</reference>
<feature type="region of interest" description="Disordered" evidence="12">
    <location>
        <begin position="172"/>
        <end position="205"/>
    </location>
</feature>
<dbReference type="InterPro" id="IPR050589">
    <property type="entry name" value="Ikaros_C2H2-ZF"/>
</dbReference>
<dbReference type="FunFam" id="3.30.160.60:FF:000075">
    <property type="entry name" value="Putative zinc finger protein 536"/>
    <property type="match status" value="1"/>
</dbReference>
<evidence type="ECO:0000256" key="1">
    <source>
        <dbReference type="ARBA" id="ARBA00004123"/>
    </source>
</evidence>
<keyword evidence="15" id="KW-1185">Reference proteome</keyword>
<evidence type="ECO:0000256" key="6">
    <source>
        <dbReference type="ARBA" id="ARBA00022833"/>
    </source>
</evidence>
<evidence type="ECO:0000256" key="2">
    <source>
        <dbReference type="ARBA" id="ARBA00006991"/>
    </source>
</evidence>
<comment type="similarity">
    <text evidence="2">Belongs to the krueppel C2H2-type zinc-finger protein family.</text>
</comment>